<accession>S3V568</accession>
<reference evidence="1" key="1">
    <citation type="submission" date="2013-04" db="EMBL/GenBank/DDBJ databases">
        <authorList>
            <person name="Harkins D.M."/>
            <person name="Durkin A.S."/>
            <person name="Selengut J.D."/>
            <person name="Sanka R."/>
            <person name="DePew J."/>
            <person name="Purushe J."/>
            <person name="Ahmed A."/>
            <person name="van der Linden H."/>
            <person name="Goris M.G.A."/>
            <person name="Hartskeerl R.A."/>
            <person name="Vinetz J.M."/>
            <person name="Sutton G.G."/>
            <person name="Nelson W.C."/>
            <person name="Fouts D.E."/>
        </authorList>
    </citation>
    <scope>NUCLEOTIDE SEQUENCE [LARGE SCALE GENOMIC DNA]</scope>
    <source>
        <strain evidence="1">BUT 6</strain>
    </source>
</reference>
<organism evidence="1 2">
    <name type="scientific">Leptospira fainei serovar Hurstbridge str. BUT 6</name>
    <dbReference type="NCBI Taxonomy" id="1193011"/>
    <lineage>
        <taxon>Bacteria</taxon>
        <taxon>Pseudomonadati</taxon>
        <taxon>Spirochaetota</taxon>
        <taxon>Spirochaetia</taxon>
        <taxon>Leptospirales</taxon>
        <taxon>Leptospiraceae</taxon>
        <taxon>Leptospira</taxon>
    </lineage>
</organism>
<sequence>MAGPPFTTFSVSSRMRREIRGFFLCLLCVQKLKKQMIFLLS</sequence>
<keyword evidence="2" id="KW-1185">Reference proteome</keyword>
<comment type="caution">
    <text evidence="1">The sequence shown here is derived from an EMBL/GenBank/DDBJ whole genome shotgun (WGS) entry which is preliminary data.</text>
</comment>
<dbReference type="Proteomes" id="UP000014540">
    <property type="component" value="Unassembled WGS sequence"/>
</dbReference>
<evidence type="ECO:0000313" key="2">
    <source>
        <dbReference type="Proteomes" id="UP000014540"/>
    </source>
</evidence>
<evidence type="ECO:0000313" key="1">
    <source>
        <dbReference type="EMBL" id="EPG75779.1"/>
    </source>
</evidence>
<dbReference type="EMBL" id="AKWZ02000002">
    <property type="protein sequence ID" value="EPG75779.1"/>
    <property type="molecule type" value="Genomic_DNA"/>
</dbReference>
<name>S3V568_9LEPT</name>
<protein>
    <submittedName>
        <fullName evidence="1">Uncharacterized protein</fullName>
    </submittedName>
</protein>
<dbReference type="AlphaFoldDB" id="S3V568"/>
<proteinExistence type="predicted"/>
<dbReference type="STRING" id="1193011.LEP1GSC058_0302"/>
<gene>
    <name evidence="1" type="ORF">LEP1GSC058_0302</name>
</gene>